<dbReference type="EMBL" id="BAAABU010000001">
    <property type="protein sequence ID" value="GAA0210504.1"/>
    <property type="molecule type" value="Genomic_DNA"/>
</dbReference>
<dbReference type="InterPro" id="IPR053140">
    <property type="entry name" value="GDSL_Rv0518-like"/>
</dbReference>
<gene>
    <name evidence="3" type="ORF">GCM10010492_05370</name>
</gene>
<dbReference type="CDD" id="cd01830">
    <property type="entry name" value="XynE_like"/>
    <property type="match status" value="1"/>
</dbReference>
<dbReference type="InterPro" id="IPR013830">
    <property type="entry name" value="SGNH_hydro"/>
</dbReference>
<dbReference type="PANTHER" id="PTHR43784:SF2">
    <property type="entry name" value="GDSL-LIKE LIPASE_ACYLHYDROLASE, PUTATIVE (AFU_ORTHOLOGUE AFUA_2G00820)-RELATED"/>
    <property type="match status" value="1"/>
</dbReference>
<protein>
    <submittedName>
        <fullName evidence="3">SGNH/GDSL hydrolase family protein</fullName>
    </submittedName>
</protein>
<dbReference type="Gene3D" id="3.40.50.1110">
    <property type="entry name" value="SGNH hydrolase"/>
    <property type="match status" value="1"/>
</dbReference>
<keyword evidence="3" id="KW-0378">Hydrolase</keyword>
<keyword evidence="4" id="KW-1185">Reference proteome</keyword>
<keyword evidence="1" id="KW-0732">Signal</keyword>
<feature type="signal peptide" evidence="1">
    <location>
        <begin position="1"/>
        <end position="22"/>
    </location>
</feature>
<organism evidence="3 4">
    <name type="scientific">Saccharothrix mutabilis subsp. mutabilis</name>
    <dbReference type="NCBI Taxonomy" id="66855"/>
    <lineage>
        <taxon>Bacteria</taxon>
        <taxon>Bacillati</taxon>
        <taxon>Actinomycetota</taxon>
        <taxon>Actinomycetes</taxon>
        <taxon>Pseudonocardiales</taxon>
        <taxon>Pseudonocardiaceae</taxon>
        <taxon>Saccharothrix</taxon>
    </lineage>
</organism>
<name>A0ABP3CMZ3_9PSEU</name>
<feature type="chain" id="PRO_5045548502" evidence="1">
    <location>
        <begin position="23"/>
        <end position="407"/>
    </location>
</feature>
<dbReference type="PANTHER" id="PTHR43784">
    <property type="entry name" value="GDSL-LIKE LIPASE/ACYLHYDROLASE, PUTATIVE (AFU_ORTHOLOGUE AFUA_2G00820)-RELATED"/>
    <property type="match status" value="1"/>
</dbReference>
<evidence type="ECO:0000259" key="2">
    <source>
        <dbReference type="Pfam" id="PF13472"/>
    </source>
</evidence>
<feature type="domain" description="SGNH hydrolase-type esterase" evidence="2">
    <location>
        <begin position="205"/>
        <end position="397"/>
    </location>
</feature>
<accession>A0ABP3CMZ3</accession>
<evidence type="ECO:0000313" key="3">
    <source>
        <dbReference type="EMBL" id="GAA0210504.1"/>
    </source>
</evidence>
<dbReference type="Proteomes" id="UP001500416">
    <property type="component" value="Unassembled WGS sequence"/>
</dbReference>
<sequence length="407" mass="42871">MKKFGALLLTAVVGVALAPAAAADHARGFTAIWGAAQHAPSDGFGPTWGVTGFDNHTLRQVVRLNGGGPALRIRLSNTYGTRPLEVTGATIARTDSGAAVQPGSVRHLRFRGDRSVVVPAGAQTVSDVAVFPVAPLSKVTVTLYLASPTGPATGHFFANATSYRAVGDHRSAVDGEAFTETSQSWFYLAGVEAVDASPRRDTVVAFGDSITDGALSTVDADNRYPDELAERLRGRKNVVNAGIGGNRVLTDSTCFGEKATTRFAQAALAQPDVRTVIVLEGINDIGFPQLGHACALPAPKVTAAQLIEGHRELIRQAHAKGVRILGATLLPYKGAAYFTEEGETTRDALNEWIRTSGEYDGVIDLDRALADPTDPDRMLPAYDSGDALHPGDAGYRAMAEAVDLSLL</sequence>
<dbReference type="GO" id="GO:0016787">
    <property type="term" value="F:hydrolase activity"/>
    <property type="evidence" value="ECO:0007669"/>
    <property type="project" value="UniProtKB-KW"/>
</dbReference>
<dbReference type="InterPro" id="IPR036514">
    <property type="entry name" value="SGNH_hydro_sf"/>
</dbReference>
<evidence type="ECO:0000313" key="4">
    <source>
        <dbReference type="Proteomes" id="UP001500416"/>
    </source>
</evidence>
<evidence type="ECO:0000256" key="1">
    <source>
        <dbReference type="SAM" id="SignalP"/>
    </source>
</evidence>
<dbReference type="SUPFAM" id="SSF52266">
    <property type="entry name" value="SGNH hydrolase"/>
    <property type="match status" value="1"/>
</dbReference>
<reference evidence="4" key="1">
    <citation type="journal article" date="2019" name="Int. J. Syst. Evol. Microbiol.">
        <title>The Global Catalogue of Microorganisms (GCM) 10K type strain sequencing project: providing services to taxonomists for standard genome sequencing and annotation.</title>
        <authorList>
            <consortium name="The Broad Institute Genomics Platform"/>
            <consortium name="The Broad Institute Genome Sequencing Center for Infectious Disease"/>
            <person name="Wu L."/>
            <person name="Ma J."/>
        </authorList>
    </citation>
    <scope>NUCLEOTIDE SEQUENCE [LARGE SCALE GENOMIC DNA]</scope>
    <source>
        <strain evidence="4">JCM 3380</strain>
    </source>
</reference>
<dbReference type="Pfam" id="PF13472">
    <property type="entry name" value="Lipase_GDSL_2"/>
    <property type="match status" value="1"/>
</dbReference>
<comment type="caution">
    <text evidence="3">The sequence shown here is derived from an EMBL/GenBank/DDBJ whole genome shotgun (WGS) entry which is preliminary data.</text>
</comment>
<proteinExistence type="predicted"/>
<dbReference type="RefSeq" id="WP_343931946.1">
    <property type="nucleotide sequence ID" value="NZ_BAAABU010000001.1"/>
</dbReference>